<evidence type="ECO:0000313" key="2">
    <source>
        <dbReference type="Proteomes" id="UP000606115"/>
    </source>
</evidence>
<reference evidence="2" key="1">
    <citation type="journal article" date="2019" name="Int. J. Syst. Evol. Microbiol.">
        <title>The Global Catalogue of Microorganisms (GCM) 10K type strain sequencing project: providing services to taxonomists for standard genome sequencing and annotation.</title>
        <authorList>
            <consortium name="The Broad Institute Genomics Platform"/>
            <consortium name="The Broad Institute Genome Sequencing Center for Infectious Disease"/>
            <person name="Wu L."/>
            <person name="Ma J."/>
        </authorList>
    </citation>
    <scope>NUCLEOTIDE SEQUENCE [LARGE SCALE GENOMIC DNA]</scope>
    <source>
        <strain evidence="2">CGMCC 1.3685</strain>
    </source>
</reference>
<organism evidence="1 2">
    <name type="scientific">Glutamicibacter ardleyensis</name>
    <dbReference type="NCBI Taxonomy" id="225894"/>
    <lineage>
        <taxon>Bacteria</taxon>
        <taxon>Bacillati</taxon>
        <taxon>Actinomycetota</taxon>
        <taxon>Actinomycetes</taxon>
        <taxon>Micrococcales</taxon>
        <taxon>Micrococcaceae</taxon>
        <taxon>Glutamicibacter</taxon>
    </lineage>
</organism>
<evidence type="ECO:0000313" key="1">
    <source>
        <dbReference type="EMBL" id="GGJ58864.1"/>
    </source>
</evidence>
<proteinExistence type="predicted"/>
<evidence type="ECO:0008006" key="3">
    <source>
        <dbReference type="Google" id="ProtNLM"/>
    </source>
</evidence>
<keyword evidence="2" id="KW-1185">Reference proteome</keyword>
<comment type="caution">
    <text evidence="1">The sequence shown here is derived from an EMBL/GenBank/DDBJ whole genome shotgun (WGS) entry which is preliminary data.</text>
</comment>
<sequence>MVTRLDLAYDREVHNVRTRIIAVAERTWRGLGSYRDADFDRMLASLIPRVESAQQKISNLTDAYIRKQALAEFGTARDGAVFNASTRNLRGVDTETVYHRPFASAYTALSSGKAVQAAIAEGERRLVDIVSSGVQLSKTHSAANALEKSKFTKFMRTLTGRENCAMCTIASTQRYHRGDLLPIHPGCDCGVKPFVVDPGDDYQIINESLLESVHDQIASKLGDSDRGARLLGIGKFEKNQISEYTDLILTREHGELGPVLTWRTDKFTGSKEIN</sequence>
<name>A0ABQ2DKM9_9MICC</name>
<protein>
    <recommendedName>
        <fullName evidence="3">Phage head morphogenesis domain-containing protein</fullName>
    </recommendedName>
</protein>
<gene>
    <name evidence="1" type="ORF">GCM10007173_16990</name>
</gene>
<accession>A0ABQ2DKM9</accession>
<dbReference type="EMBL" id="BMKX01000003">
    <property type="protein sequence ID" value="GGJ58864.1"/>
    <property type="molecule type" value="Genomic_DNA"/>
</dbReference>
<dbReference type="Proteomes" id="UP000606115">
    <property type="component" value="Unassembled WGS sequence"/>
</dbReference>